<feature type="non-terminal residue" evidence="2">
    <location>
        <position position="160"/>
    </location>
</feature>
<feature type="compositionally biased region" description="Basic and acidic residues" evidence="1">
    <location>
        <begin position="90"/>
        <end position="102"/>
    </location>
</feature>
<accession>A0A212F2Y6</accession>
<organism evidence="2 3">
    <name type="scientific">Danaus plexippus plexippus</name>
    <dbReference type="NCBI Taxonomy" id="278856"/>
    <lineage>
        <taxon>Eukaryota</taxon>
        <taxon>Metazoa</taxon>
        <taxon>Ecdysozoa</taxon>
        <taxon>Arthropoda</taxon>
        <taxon>Hexapoda</taxon>
        <taxon>Insecta</taxon>
        <taxon>Pterygota</taxon>
        <taxon>Neoptera</taxon>
        <taxon>Endopterygota</taxon>
        <taxon>Lepidoptera</taxon>
        <taxon>Glossata</taxon>
        <taxon>Ditrysia</taxon>
        <taxon>Papilionoidea</taxon>
        <taxon>Nymphalidae</taxon>
        <taxon>Danainae</taxon>
        <taxon>Danaini</taxon>
        <taxon>Danaina</taxon>
        <taxon>Danaus</taxon>
        <taxon>Danaus</taxon>
    </lineage>
</organism>
<evidence type="ECO:0000256" key="1">
    <source>
        <dbReference type="SAM" id="MobiDB-lite"/>
    </source>
</evidence>
<dbReference type="KEGG" id="dpl:KGM_204813A"/>
<dbReference type="AlphaFoldDB" id="A0A212F2Y6"/>
<name>A0A212F2Y6_DANPL</name>
<sequence length="160" mass="17520">MEVARKHYTTCDAEQGHDGTYVRLGWLARRPEAVGWRSAGQAPHRPPRGAITHTRARLLAARRPTDARRLADPSTYNKHMPPPTGAPADTTHHNPCHMDHTPNRPRYTGTAPNATKARRVSPSNKASKAHPHIFTFTSSTQAQSGRLLTSPAPGLFSPGE</sequence>
<evidence type="ECO:0000313" key="3">
    <source>
        <dbReference type="Proteomes" id="UP000007151"/>
    </source>
</evidence>
<gene>
    <name evidence="2" type="ORF">KGM_204813A</name>
</gene>
<feature type="region of interest" description="Disordered" evidence="1">
    <location>
        <begin position="61"/>
        <end position="160"/>
    </location>
</feature>
<feature type="compositionally biased region" description="Polar residues" evidence="1">
    <location>
        <begin position="135"/>
        <end position="147"/>
    </location>
</feature>
<proteinExistence type="predicted"/>
<protein>
    <submittedName>
        <fullName evidence="2">Kish-A</fullName>
    </submittedName>
</protein>
<keyword evidence="3" id="KW-1185">Reference proteome</keyword>
<dbReference type="Proteomes" id="UP000007151">
    <property type="component" value="Unassembled WGS sequence"/>
</dbReference>
<comment type="caution">
    <text evidence="2">The sequence shown here is derived from an EMBL/GenBank/DDBJ whole genome shotgun (WGS) entry which is preliminary data.</text>
</comment>
<evidence type="ECO:0000313" key="2">
    <source>
        <dbReference type="EMBL" id="OWR48100.1"/>
    </source>
</evidence>
<reference evidence="2 3" key="1">
    <citation type="journal article" date="2011" name="Cell">
        <title>The monarch butterfly genome yields insights into long-distance migration.</title>
        <authorList>
            <person name="Zhan S."/>
            <person name="Merlin C."/>
            <person name="Boore J.L."/>
            <person name="Reppert S.M."/>
        </authorList>
    </citation>
    <scope>NUCLEOTIDE SEQUENCE [LARGE SCALE GENOMIC DNA]</scope>
    <source>
        <strain evidence="2">F-2</strain>
    </source>
</reference>
<dbReference type="EMBL" id="AGBW02010651">
    <property type="protein sequence ID" value="OWR48100.1"/>
    <property type="molecule type" value="Genomic_DNA"/>
</dbReference>
<dbReference type="InParanoid" id="A0A212F2Y6"/>